<evidence type="ECO:0000256" key="1">
    <source>
        <dbReference type="PROSITE-ProRule" id="PRU00339"/>
    </source>
</evidence>
<sequence>MADDRQWDRRSVLRGAVVLAGAAATVPLLGGPATALAGSGDADALFEAGEFEEAGRAYEEILKKDPKNLHAARRRGYVGLLGNKFADAEKYLKMAIALAPDDKDANYFLADCYIRQDKFALSAPHWKAAGEDSYAKWFAAVRGAAYQVHGDIARLPFQQMDPSPLVEASVNSGPTKRFTFYTGAPNLSMRASVAKEAGLSPVASQKIDYEDGTIWAYYGILESFKLGGIELRNVPVGWSATESGEDVDTDSDGLIGTWVFYHLLTTFDYAGRQLILRPRTAATAKKARAAATKAGAESLPLWLAREQYLHSTGSFAGAAGSRTGVVGVNLGGVSEIAAGVRGKTGEQLGIRTDLDRQIGTFAQSHPAVVYPCYPKEIRLGNAVAKEVYCYTNPNQPVNVPSPYGTGFDTMGWFSHCFWKPYNITVDFTDMSLHVARGKAA</sequence>
<keyword evidence="3" id="KW-1185">Reference proteome</keyword>
<accession>A0ABP6ZHW6</accession>
<dbReference type="InterPro" id="IPR019734">
    <property type="entry name" value="TPR_rpt"/>
</dbReference>
<dbReference type="Pfam" id="PF13432">
    <property type="entry name" value="TPR_16"/>
    <property type="match status" value="1"/>
</dbReference>
<evidence type="ECO:0000313" key="2">
    <source>
        <dbReference type="EMBL" id="GAA3608064.1"/>
    </source>
</evidence>
<proteinExistence type="predicted"/>
<name>A0ABP6ZHW6_9ACTN</name>
<dbReference type="PROSITE" id="PS51318">
    <property type="entry name" value="TAT"/>
    <property type="match status" value="1"/>
</dbReference>
<dbReference type="RefSeq" id="WP_345575103.1">
    <property type="nucleotide sequence ID" value="NZ_BAABDQ010000043.1"/>
</dbReference>
<dbReference type="InterPro" id="IPR021109">
    <property type="entry name" value="Peptidase_aspartic_dom_sf"/>
</dbReference>
<reference evidence="3" key="1">
    <citation type="journal article" date="2019" name="Int. J. Syst. Evol. Microbiol.">
        <title>The Global Catalogue of Microorganisms (GCM) 10K type strain sequencing project: providing services to taxonomists for standard genome sequencing and annotation.</title>
        <authorList>
            <consortium name="The Broad Institute Genomics Platform"/>
            <consortium name="The Broad Institute Genome Sequencing Center for Infectious Disease"/>
            <person name="Wu L."/>
            <person name="Ma J."/>
        </authorList>
    </citation>
    <scope>NUCLEOTIDE SEQUENCE [LARGE SCALE GENOMIC DNA]</scope>
    <source>
        <strain evidence="3">JCM 17326</strain>
    </source>
</reference>
<dbReference type="SUPFAM" id="SSF48452">
    <property type="entry name" value="TPR-like"/>
    <property type="match status" value="1"/>
</dbReference>
<dbReference type="PROSITE" id="PS50005">
    <property type="entry name" value="TPR"/>
    <property type="match status" value="1"/>
</dbReference>
<dbReference type="Pfam" id="PF13650">
    <property type="entry name" value="Asp_protease_2"/>
    <property type="match status" value="1"/>
</dbReference>
<dbReference type="EMBL" id="BAABDQ010000043">
    <property type="protein sequence ID" value="GAA3608064.1"/>
    <property type="molecule type" value="Genomic_DNA"/>
</dbReference>
<dbReference type="Gene3D" id="2.40.70.10">
    <property type="entry name" value="Acid Proteases"/>
    <property type="match status" value="1"/>
</dbReference>
<organism evidence="2 3">
    <name type="scientific">Nonomuraea rosea</name>
    <dbReference type="NCBI Taxonomy" id="638574"/>
    <lineage>
        <taxon>Bacteria</taxon>
        <taxon>Bacillati</taxon>
        <taxon>Actinomycetota</taxon>
        <taxon>Actinomycetes</taxon>
        <taxon>Streptosporangiales</taxon>
        <taxon>Streptosporangiaceae</taxon>
        <taxon>Nonomuraea</taxon>
    </lineage>
</organism>
<dbReference type="InterPro" id="IPR011990">
    <property type="entry name" value="TPR-like_helical_dom_sf"/>
</dbReference>
<evidence type="ECO:0000313" key="3">
    <source>
        <dbReference type="Proteomes" id="UP001500630"/>
    </source>
</evidence>
<feature type="repeat" description="TPR" evidence="1">
    <location>
        <begin position="35"/>
        <end position="68"/>
    </location>
</feature>
<dbReference type="InterPro" id="IPR006311">
    <property type="entry name" value="TAT_signal"/>
</dbReference>
<dbReference type="Proteomes" id="UP001500630">
    <property type="component" value="Unassembled WGS sequence"/>
</dbReference>
<dbReference type="Gene3D" id="1.25.40.10">
    <property type="entry name" value="Tetratricopeptide repeat domain"/>
    <property type="match status" value="1"/>
</dbReference>
<keyword evidence="1" id="KW-0802">TPR repeat</keyword>
<gene>
    <name evidence="2" type="ORF">GCM10022419_111250</name>
</gene>
<evidence type="ECO:0008006" key="4">
    <source>
        <dbReference type="Google" id="ProtNLM"/>
    </source>
</evidence>
<protein>
    <recommendedName>
        <fullName evidence="4">Tetratricopeptide repeat protein</fullName>
    </recommendedName>
</protein>
<comment type="caution">
    <text evidence="2">The sequence shown here is derived from an EMBL/GenBank/DDBJ whole genome shotgun (WGS) entry which is preliminary data.</text>
</comment>